<keyword evidence="4" id="KW-1185">Reference proteome</keyword>
<proteinExistence type="predicted"/>
<dbReference type="Proteomes" id="UP000634660">
    <property type="component" value="Unassembled WGS sequence"/>
</dbReference>
<evidence type="ECO:0000313" key="2">
    <source>
        <dbReference type="EMBL" id="GGZ92101.1"/>
    </source>
</evidence>
<evidence type="ECO:0000313" key="3">
    <source>
        <dbReference type="EMBL" id="QEU82214.1"/>
    </source>
</evidence>
<gene>
    <name evidence="3" type="ORF">CP968_31595</name>
    <name evidence="2" type="ORF">GCM10010371_59810</name>
</gene>
<name>A0A5P2UXE2_9ACTN</name>
<dbReference type="EMBL" id="CP023701">
    <property type="protein sequence ID" value="QEU82214.1"/>
    <property type="molecule type" value="Genomic_DNA"/>
</dbReference>
<evidence type="ECO:0000256" key="1">
    <source>
        <dbReference type="SAM" id="MobiDB-lite"/>
    </source>
</evidence>
<evidence type="ECO:0000313" key="4">
    <source>
        <dbReference type="Proteomes" id="UP000326831"/>
    </source>
</evidence>
<dbReference type="OrthoDB" id="4243216at2"/>
<sequence length="166" mass="17335">MDTTTQPTQTTQPSQFRVTVAGERFTCDDAQGLGPQGDGGLPGQELTVTLTGCVLTDVPAALSWALAETVEPVHPGIDDAAEGEGEDGPQSASVRIDETDAAGRQVITAWELTGAAPAQVQGASTTASNHETRIQRLTLTAVKITPILRDEERFEAAGIAAPADRR</sequence>
<feature type="region of interest" description="Disordered" evidence="1">
    <location>
        <begin position="75"/>
        <end position="94"/>
    </location>
</feature>
<dbReference type="EMBL" id="BMVX01000032">
    <property type="protein sequence ID" value="GGZ92101.1"/>
    <property type="molecule type" value="Genomic_DNA"/>
</dbReference>
<reference evidence="2" key="1">
    <citation type="journal article" date="2014" name="Int. J. Syst. Evol. Microbiol.">
        <title>Complete genome sequence of Corynebacterium casei LMG S-19264T (=DSM 44701T), isolated from a smear-ripened cheese.</title>
        <authorList>
            <consortium name="US DOE Joint Genome Institute (JGI-PGF)"/>
            <person name="Walter F."/>
            <person name="Albersmeier A."/>
            <person name="Kalinowski J."/>
            <person name="Ruckert C."/>
        </authorList>
    </citation>
    <scope>NUCLEOTIDE SEQUENCE</scope>
    <source>
        <strain evidence="2">JCM 4834</strain>
    </source>
</reference>
<dbReference type="KEGG" id="ssub:CP968_31595"/>
<reference evidence="3 4" key="2">
    <citation type="submission" date="2017-09" db="EMBL/GenBank/DDBJ databases">
        <authorList>
            <person name="Lee N."/>
            <person name="Cho B.-K."/>
        </authorList>
    </citation>
    <scope>NUCLEOTIDE SEQUENCE [LARGE SCALE GENOMIC DNA]</scope>
    <source>
        <strain evidence="3 4">ATCC 27467</strain>
    </source>
</reference>
<dbReference type="RefSeq" id="WP_150521225.1">
    <property type="nucleotide sequence ID" value="NZ_BMVX01000032.1"/>
</dbReference>
<accession>A0A5P2UXE2</accession>
<reference evidence="2" key="3">
    <citation type="submission" date="2020-09" db="EMBL/GenBank/DDBJ databases">
        <authorList>
            <person name="Sun Q."/>
            <person name="Ohkuma M."/>
        </authorList>
    </citation>
    <scope>NUCLEOTIDE SEQUENCE</scope>
    <source>
        <strain evidence="2">JCM 4834</strain>
    </source>
</reference>
<dbReference type="Proteomes" id="UP000326831">
    <property type="component" value="Chromosome"/>
</dbReference>
<organism evidence="3 4">
    <name type="scientific">Streptomyces subrutilus</name>
    <dbReference type="NCBI Taxonomy" id="36818"/>
    <lineage>
        <taxon>Bacteria</taxon>
        <taxon>Bacillati</taxon>
        <taxon>Actinomycetota</taxon>
        <taxon>Actinomycetes</taxon>
        <taxon>Kitasatosporales</taxon>
        <taxon>Streptomycetaceae</taxon>
        <taxon>Streptomyces</taxon>
    </lineage>
</organism>
<dbReference type="AlphaFoldDB" id="A0A5P2UXE2"/>
<protein>
    <submittedName>
        <fullName evidence="3">Uncharacterized protein</fullName>
    </submittedName>
</protein>